<feature type="transmembrane region" description="Helical" evidence="1">
    <location>
        <begin position="20"/>
        <end position="36"/>
    </location>
</feature>
<gene>
    <name evidence="2" type="ORF">FGO68_gene3841</name>
</gene>
<comment type="caution">
    <text evidence="2">The sequence shown here is derived from an EMBL/GenBank/DDBJ whole genome shotgun (WGS) entry which is preliminary data.</text>
</comment>
<name>A0A8J8P553_HALGN</name>
<keyword evidence="1" id="KW-0812">Transmembrane</keyword>
<protein>
    <submittedName>
        <fullName evidence="2">Uncharacterized protein</fullName>
    </submittedName>
</protein>
<dbReference type="AlphaFoldDB" id="A0A8J8P553"/>
<evidence type="ECO:0000256" key="1">
    <source>
        <dbReference type="SAM" id="Phobius"/>
    </source>
</evidence>
<reference evidence="2" key="1">
    <citation type="submission" date="2019-06" db="EMBL/GenBank/DDBJ databases">
        <authorList>
            <person name="Zheng W."/>
        </authorList>
    </citation>
    <scope>NUCLEOTIDE SEQUENCE</scope>
    <source>
        <strain evidence="2">QDHG01</strain>
    </source>
</reference>
<evidence type="ECO:0000313" key="3">
    <source>
        <dbReference type="Proteomes" id="UP000785679"/>
    </source>
</evidence>
<keyword evidence="1" id="KW-1133">Transmembrane helix</keyword>
<dbReference type="EMBL" id="RRYP01001387">
    <property type="protein sequence ID" value="TNV86020.1"/>
    <property type="molecule type" value="Genomic_DNA"/>
</dbReference>
<organism evidence="2 3">
    <name type="scientific">Halteria grandinella</name>
    <dbReference type="NCBI Taxonomy" id="5974"/>
    <lineage>
        <taxon>Eukaryota</taxon>
        <taxon>Sar</taxon>
        <taxon>Alveolata</taxon>
        <taxon>Ciliophora</taxon>
        <taxon>Intramacronucleata</taxon>
        <taxon>Spirotrichea</taxon>
        <taxon>Stichotrichia</taxon>
        <taxon>Sporadotrichida</taxon>
        <taxon>Halteriidae</taxon>
        <taxon>Halteria</taxon>
    </lineage>
</organism>
<proteinExistence type="predicted"/>
<keyword evidence="1" id="KW-0472">Membrane</keyword>
<sequence length="78" mass="9303">MKLPEIKLTRVKQARMNEFYVRIYIALTLISVYFVSSCREQLQPKRYSRSLQTCYQSVINGLWKKGQIIIESIKFQRA</sequence>
<accession>A0A8J8P553</accession>
<evidence type="ECO:0000313" key="2">
    <source>
        <dbReference type="EMBL" id="TNV86020.1"/>
    </source>
</evidence>
<dbReference type="Proteomes" id="UP000785679">
    <property type="component" value="Unassembled WGS sequence"/>
</dbReference>
<keyword evidence="3" id="KW-1185">Reference proteome</keyword>